<protein>
    <submittedName>
        <fullName evidence="5">1-acyl-sn-glycerol-3-phosphate acyltransferase</fullName>
    </submittedName>
</protein>
<dbReference type="SUPFAM" id="SSF69593">
    <property type="entry name" value="Glycerol-3-phosphate (1)-acyltransferase"/>
    <property type="match status" value="1"/>
</dbReference>
<gene>
    <name evidence="5" type="ORF">DV701_00440</name>
</gene>
<dbReference type="KEGG" id="orn:DV701_00440"/>
<keyword evidence="6" id="KW-1185">Reference proteome</keyword>
<dbReference type="EMBL" id="CP031229">
    <property type="protein sequence ID" value="AXH97780.1"/>
    <property type="molecule type" value="Genomic_DNA"/>
</dbReference>
<dbReference type="PANTHER" id="PTHR10434:SF55">
    <property type="entry name" value="POSSIBLE ACYLTRANSFERASE"/>
    <property type="match status" value="1"/>
</dbReference>
<feature type="region of interest" description="Disordered" evidence="3">
    <location>
        <begin position="202"/>
        <end position="228"/>
    </location>
</feature>
<keyword evidence="2 5" id="KW-0012">Acyltransferase</keyword>
<keyword evidence="1 5" id="KW-0808">Transferase</keyword>
<accession>A0A345NRX2</accession>
<evidence type="ECO:0000256" key="1">
    <source>
        <dbReference type="ARBA" id="ARBA00022679"/>
    </source>
</evidence>
<dbReference type="GO" id="GO:0003841">
    <property type="term" value="F:1-acylglycerol-3-phosphate O-acyltransferase activity"/>
    <property type="evidence" value="ECO:0007669"/>
    <property type="project" value="TreeGrafter"/>
</dbReference>
<reference evidence="5 6" key="1">
    <citation type="submission" date="2018-07" db="EMBL/GenBank/DDBJ databases">
        <title>Complete genome sequencing of Ornithinimicrobium sp. AMA3305.</title>
        <authorList>
            <person name="Bae J.-W."/>
        </authorList>
    </citation>
    <scope>NUCLEOTIDE SEQUENCE [LARGE SCALE GENOMIC DNA]</scope>
    <source>
        <strain evidence="5 6">AMA3305</strain>
    </source>
</reference>
<dbReference type="OrthoDB" id="9806008at2"/>
<proteinExistence type="predicted"/>
<dbReference type="CDD" id="cd07989">
    <property type="entry name" value="LPLAT_AGPAT-like"/>
    <property type="match status" value="1"/>
</dbReference>
<sequence length="228" mass="24739">MGITRREWSGGEHIPRTGGFIVASNHYSEVDPLTLAHFVVDQGRAPFFLAKSSLFEVPVLGGALRHLGQVPVYRETSRAGDALEAARDALAAGRCIGVMPEGTLTRDPDMWPMRGRPGVARLALSTGAPVIPVGQWGAQAILDRYARRPGNILRRPVQQVRAGPPVDLSDLHGQDHDTRTLIEATARIMAAITALVAELRGQTPPEKPYVPTASELHRRPRPGREGHP</sequence>
<evidence type="ECO:0000259" key="4">
    <source>
        <dbReference type="SMART" id="SM00563"/>
    </source>
</evidence>
<dbReference type="AlphaFoldDB" id="A0A345NRX2"/>
<dbReference type="PANTHER" id="PTHR10434">
    <property type="entry name" value="1-ACYL-SN-GLYCEROL-3-PHOSPHATE ACYLTRANSFERASE"/>
    <property type="match status" value="1"/>
</dbReference>
<dbReference type="SMART" id="SM00563">
    <property type="entry name" value="PlsC"/>
    <property type="match status" value="1"/>
</dbReference>
<dbReference type="InterPro" id="IPR002123">
    <property type="entry name" value="Plipid/glycerol_acylTrfase"/>
</dbReference>
<evidence type="ECO:0000313" key="6">
    <source>
        <dbReference type="Proteomes" id="UP000253790"/>
    </source>
</evidence>
<dbReference type="Pfam" id="PF01553">
    <property type="entry name" value="Acyltransferase"/>
    <property type="match status" value="1"/>
</dbReference>
<dbReference type="GO" id="GO:0005886">
    <property type="term" value="C:plasma membrane"/>
    <property type="evidence" value="ECO:0007669"/>
    <property type="project" value="TreeGrafter"/>
</dbReference>
<evidence type="ECO:0000256" key="2">
    <source>
        <dbReference type="ARBA" id="ARBA00023315"/>
    </source>
</evidence>
<feature type="domain" description="Phospholipid/glycerol acyltransferase" evidence="4">
    <location>
        <begin position="20"/>
        <end position="138"/>
    </location>
</feature>
<name>A0A345NRX2_9MICO</name>
<evidence type="ECO:0000256" key="3">
    <source>
        <dbReference type="SAM" id="MobiDB-lite"/>
    </source>
</evidence>
<organism evidence="5 6">
    <name type="scientific">Ornithinimicrobium avium</name>
    <dbReference type="NCBI Taxonomy" id="2283195"/>
    <lineage>
        <taxon>Bacteria</taxon>
        <taxon>Bacillati</taxon>
        <taxon>Actinomycetota</taxon>
        <taxon>Actinomycetes</taxon>
        <taxon>Micrococcales</taxon>
        <taxon>Ornithinimicrobiaceae</taxon>
        <taxon>Ornithinimicrobium</taxon>
    </lineage>
</organism>
<evidence type="ECO:0000313" key="5">
    <source>
        <dbReference type="EMBL" id="AXH97780.1"/>
    </source>
</evidence>
<dbReference type="GO" id="GO:0006654">
    <property type="term" value="P:phosphatidic acid biosynthetic process"/>
    <property type="evidence" value="ECO:0007669"/>
    <property type="project" value="TreeGrafter"/>
</dbReference>
<dbReference type="Proteomes" id="UP000253790">
    <property type="component" value="Chromosome"/>
</dbReference>